<dbReference type="Proteomes" id="UP000193200">
    <property type="component" value="Unassembled WGS sequence"/>
</dbReference>
<dbReference type="PROSITE" id="PS51781">
    <property type="entry name" value="SH3B"/>
    <property type="match status" value="1"/>
</dbReference>
<dbReference type="SMART" id="SM00287">
    <property type="entry name" value="SH3b"/>
    <property type="match status" value="1"/>
</dbReference>
<protein>
    <submittedName>
        <fullName evidence="4">Localization factor PodJL</fullName>
    </submittedName>
</protein>
<dbReference type="PANTHER" id="PTHR11102">
    <property type="entry name" value="SEL-1-LIKE PROTEIN"/>
    <property type="match status" value="1"/>
</dbReference>
<feature type="domain" description="Caspase family p20" evidence="2">
    <location>
        <begin position="616"/>
        <end position="737"/>
    </location>
</feature>
<reference evidence="4 5" key="1">
    <citation type="submission" date="2017-03" db="EMBL/GenBank/DDBJ databases">
        <authorList>
            <person name="Afonso C.L."/>
            <person name="Miller P.J."/>
            <person name="Scott M.A."/>
            <person name="Spackman E."/>
            <person name="Goraichik I."/>
            <person name="Dimitrov K.M."/>
            <person name="Suarez D.L."/>
            <person name="Swayne D.E."/>
        </authorList>
    </citation>
    <scope>NUCLEOTIDE SEQUENCE [LARGE SCALE GENOMIC DNA]</scope>
    <source>
        <strain evidence="4 5">CECT 7691</strain>
    </source>
</reference>
<dbReference type="GO" id="GO:0006508">
    <property type="term" value="P:proteolysis"/>
    <property type="evidence" value="ECO:0007669"/>
    <property type="project" value="InterPro"/>
</dbReference>
<dbReference type="Pfam" id="PF08239">
    <property type="entry name" value="SH3_3"/>
    <property type="match status" value="1"/>
</dbReference>
<dbReference type="InterPro" id="IPR011600">
    <property type="entry name" value="Pept_C14_caspase"/>
</dbReference>
<dbReference type="Pfam" id="PF08238">
    <property type="entry name" value="Sel1"/>
    <property type="match status" value="5"/>
</dbReference>
<gene>
    <name evidence="4" type="primary">podJ_1</name>
    <name evidence="4" type="ORF">OCH7691_01028</name>
</gene>
<feature type="domain" description="SH3b" evidence="3">
    <location>
        <begin position="460"/>
        <end position="526"/>
    </location>
</feature>
<dbReference type="RefSeq" id="WP_085882294.1">
    <property type="nucleotide sequence ID" value="NZ_FWFR01000001.1"/>
</dbReference>
<sequence>MTQLHGCRMPFRAPATPDPSGDIAGRETARMTTGLDRPACARQGPGTLRSLLACTVIAFAGLAFDAAESGAATDAPILQCDILAAHPADESRVAPGVQWDLMDARAAVRACEQAVSEYPDVLRFQFQLGRSLLRAQRRDEGLPYLFAAADKGYGAAFANIGGTYQFDLGNYGEAIKWYRRGAEINDASSQIHLADMYLEGWGVQRDLSEALRWLKPLAENSNVLAEYKTALIYQRGDNTIRRDPEEAQKWLLRAASHGSARAQNDLGWAYEQGDGVRQDMEKAASWYERGAEQGWALAQINLARLYENGAGVDRDFREALYWYRLASNARVKDLRETGLNGVARVRHRVSASEIAAVDARIGNWKSLSQEESIVRVAASGLGIIDPNYRPAGPLPAPATAVAAAPAATAAPTTTAAVDSSYRPPEPDKPAAAKPAEPAAPPAAPAASESAAEAPMPAFEPRIGSYIARTAVNIRKRPGTGGARIGSLAEGEEVMVLGKVIGEDWLMITLGGSEIGYVAAPYLIPAEPTQVAAREADAPAAADGNAAASTVTPPAPAPVATPAPAPAQPAPAQQAAVQPASVPTPAPAVEATDTTVGKPAVGLPPEFADIAFGKYYALIIGNNAYTGFPKLKAAVSDARAIAKLLEEEYGFEIILLTDATRTDIIIALDGLRKKLTEDDNLLLYYAGHGVLDYSAERGYWLPVDASPDTQVNWISNITITDTLKAMSAKHALLIVDSCYSGTLTRAVTTTLQSPGYLKKMASKRARLVMTSGGLEPVLDSGGGGNHSVFAKALLDTLEENTGAIDGTSLFTSIRRPVMLAAPQTPEYSDIRFAGHDGGDFIFVRK</sequence>
<feature type="compositionally biased region" description="Low complexity" evidence="1">
    <location>
        <begin position="537"/>
        <end position="551"/>
    </location>
</feature>
<feature type="region of interest" description="Disordered" evidence="1">
    <location>
        <begin position="413"/>
        <end position="452"/>
    </location>
</feature>
<keyword evidence="5" id="KW-1185">Reference proteome</keyword>
<feature type="compositionally biased region" description="Pro residues" evidence="1">
    <location>
        <begin position="552"/>
        <end position="568"/>
    </location>
</feature>
<dbReference type="SUPFAM" id="SSF81901">
    <property type="entry name" value="HCP-like"/>
    <property type="match status" value="1"/>
</dbReference>
<dbReference type="InterPro" id="IPR050767">
    <property type="entry name" value="Sel1_AlgK"/>
</dbReference>
<evidence type="ECO:0000256" key="1">
    <source>
        <dbReference type="SAM" id="MobiDB-lite"/>
    </source>
</evidence>
<dbReference type="InterPro" id="IPR029030">
    <property type="entry name" value="Caspase-like_dom_sf"/>
</dbReference>
<dbReference type="PANTHER" id="PTHR11102:SF160">
    <property type="entry name" value="ERAD-ASSOCIATED E3 UBIQUITIN-PROTEIN LIGASE COMPONENT HRD3"/>
    <property type="match status" value="1"/>
</dbReference>
<proteinExistence type="predicted"/>
<dbReference type="PROSITE" id="PS50208">
    <property type="entry name" value="CASPASE_P20"/>
    <property type="match status" value="1"/>
</dbReference>
<feature type="region of interest" description="Disordered" evidence="1">
    <location>
        <begin position="1"/>
        <end position="23"/>
    </location>
</feature>
<dbReference type="EMBL" id="FWFR01000001">
    <property type="protein sequence ID" value="SLN29701.1"/>
    <property type="molecule type" value="Genomic_DNA"/>
</dbReference>
<organism evidence="4 5">
    <name type="scientific">Oceanibacterium hippocampi</name>
    <dbReference type="NCBI Taxonomy" id="745714"/>
    <lineage>
        <taxon>Bacteria</taxon>
        <taxon>Pseudomonadati</taxon>
        <taxon>Pseudomonadota</taxon>
        <taxon>Alphaproteobacteria</taxon>
        <taxon>Sneathiellales</taxon>
        <taxon>Sneathiellaceae</taxon>
        <taxon>Oceanibacterium</taxon>
    </lineage>
</organism>
<dbReference type="SUPFAM" id="SSF52129">
    <property type="entry name" value="Caspase-like"/>
    <property type="match status" value="1"/>
</dbReference>
<dbReference type="InterPro" id="IPR003646">
    <property type="entry name" value="SH3-like_bac-type"/>
</dbReference>
<dbReference type="OrthoDB" id="112232at2"/>
<dbReference type="AlphaFoldDB" id="A0A1Y5S071"/>
<dbReference type="InParanoid" id="A0A1Y5S071"/>
<dbReference type="Gene3D" id="3.40.50.1460">
    <property type="match status" value="1"/>
</dbReference>
<dbReference type="GO" id="GO:0004197">
    <property type="term" value="F:cysteine-type endopeptidase activity"/>
    <property type="evidence" value="ECO:0007669"/>
    <property type="project" value="InterPro"/>
</dbReference>
<accession>A0A1Y5S071</accession>
<evidence type="ECO:0000259" key="2">
    <source>
        <dbReference type="PROSITE" id="PS50208"/>
    </source>
</evidence>
<dbReference type="InterPro" id="IPR001309">
    <property type="entry name" value="Pept_C14_p20"/>
</dbReference>
<dbReference type="SMART" id="SM00671">
    <property type="entry name" value="SEL1"/>
    <property type="match status" value="5"/>
</dbReference>
<dbReference type="InterPro" id="IPR006597">
    <property type="entry name" value="Sel1-like"/>
</dbReference>
<dbReference type="InterPro" id="IPR011990">
    <property type="entry name" value="TPR-like_helical_dom_sf"/>
</dbReference>
<feature type="compositionally biased region" description="Low complexity" evidence="1">
    <location>
        <begin position="569"/>
        <end position="582"/>
    </location>
</feature>
<dbReference type="SUPFAM" id="SSF48452">
    <property type="entry name" value="TPR-like"/>
    <property type="match status" value="1"/>
</dbReference>
<dbReference type="Gene3D" id="2.30.30.40">
    <property type="entry name" value="SH3 Domains"/>
    <property type="match status" value="1"/>
</dbReference>
<evidence type="ECO:0000313" key="5">
    <source>
        <dbReference type="Proteomes" id="UP000193200"/>
    </source>
</evidence>
<evidence type="ECO:0000259" key="3">
    <source>
        <dbReference type="PROSITE" id="PS51781"/>
    </source>
</evidence>
<evidence type="ECO:0000313" key="4">
    <source>
        <dbReference type="EMBL" id="SLN29701.1"/>
    </source>
</evidence>
<dbReference type="Gene3D" id="1.25.40.10">
    <property type="entry name" value="Tetratricopeptide repeat domain"/>
    <property type="match status" value="2"/>
</dbReference>
<dbReference type="Pfam" id="PF00656">
    <property type="entry name" value="Peptidase_C14"/>
    <property type="match status" value="1"/>
</dbReference>
<feature type="region of interest" description="Disordered" evidence="1">
    <location>
        <begin position="533"/>
        <end position="589"/>
    </location>
</feature>
<name>A0A1Y5S071_9PROT</name>